<reference evidence="1 2" key="1">
    <citation type="submission" date="2020-04" db="EMBL/GenBank/DDBJ databases">
        <title>Draft genome of Pyxidicoccus fallax type strain.</title>
        <authorList>
            <person name="Whitworth D.E."/>
        </authorList>
    </citation>
    <scope>NUCLEOTIDE SEQUENCE [LARGE SCALE GENOMIC DNA]</scope>
    <source>
        <strain evidence="1 2">DSM 14698</strain>
    </source>
</reference>
<dbReference type="AlphaFoldDB" id="A0A848LM58"/>
<comment type="caution">
    <text evidence="1">The sequence shown here is derived from an EMBL/GenBank/DDBJ whole genome shotgun (WGS) entry which is preliminary data.</text>
</comment>
<dbReference type="PANTHER" id="PTHR35604:SF2">
    <property type="entry name" value="TRANSPOSASE INSH FOR INSERTION SEQUENCE ELEMENT IS5A-RELATED"/>
    <property type="match status" value="1"/>
</dbReference>
<dbReference type="EMBL" id="JABBJJ010000153">
    <property type="protein sequence ID" value="NMO18779.1"/>
    <property type="molecule type" value="Genomic_DNA"/>
</dbReference>
<protein>
    <recommendedName>
        <fullName evidence="3">Transposase</fullName>
    </recommendedName>
</protein>
<evidence type="ECO:0000313" key="1">
    <source>
        <dbReference type="EMBL" id="NMO18779.1"/>
    </source>
</evidence>
<accession>A0A848LM58</accession>
<proteinExistence type="predicted"/>
<sequence length="116" mass="12951">MLHKTVPGTRRVTAGTDKGYDTKDFVAECRHLVVTPHVAQNLSARHRSAIAARTTGTEGYGLSQRARKRIEEIGGWMRTVGNFRKTRLRGRERTLMGTYFVGAAYNLMQMARLAAA</sequence>
<organism evidence="1 2">
    <name type="scientific">Pyxidicoccus fallax</name>
    <dbReference type="NCBI Taxonomy" id="394095"/>
    <lineage>
        <taxon>Bacteria</taxon>
        <taxon>Pseudomonadati</taxon>
        <taxon>Myxococcota</taxon>
        <taxon>Myxococcia</taxon>
        <taxon>Myxococcales</taxon>
        <taxon>Cystobacterineae</taxon>
        <taxon>Myxococcaceae</taxon>
        <taxon>Pyxidicoccus</taxon>
    </lineage>
</organism>
<keyword evidence="2" id="KW-1185">Reference proteome</keyword>
<dbReference type="Proteomes" id="UP000518300">
    <property type="component" value="Unassembled WGS sequence"/>
</dbReference>
<evidence type="ECO:0008006" key="3">
    <source>
        <dbReference type="Google" id="ProtNLM"/>
    </source>
</evidence>
<dbReference type="PANTHER" id="PTHR35604">
    <property type="entry name" value="TRANSPOSASE INSH FOR INSERTION SEQUENCE ELEMENT IS5A-RELATED"/>
    <property type="match status" value="1"/>
</dbReference>
<name>A0A848LM58_9BACT</name>
<dbReference type="RefSeq" id="WP_169348041.1">
    <property type="nucleotide sequence ID" value="NZ_JABBJJ010000153.1"/>
</dbReference>
<evidence type="ECO:0000313" key="2">
    <source>
        <dbReference type="Proteomes" id="UP000518300"/>
    </source>
</evidence>
<gene>
    <name evidence="1" type="ORF">HG543_28515</name>
</gene>